<proteinExistence type="predicted"/>
<name>A0ABT6F3T6_9BACT</name>
<keyword evidence="4" id="KW-1185">Reference proteome</keyword>
<reference evidence="3 4" key="1">
    <citation type="submission" date="2023-03" db="EMBL/GenBank/DDBJ databases">
        <title>Paludisphaera mucosa sp. nov. a novel planctomycete from northern fen.</title>
        <authorList>
            <person name="Ivanova A."/>
        </authorList>
    </citation>
    <scope>NUCLEOTIDE SEQUENCE [LARGE SCALE GENOMIC DNA]</scope>
    <source>
        <strain evidence="3 4">Pla2</strain>
    </source>
</reference>
<evidence type="ECO:0000259" key="2">
    <source>
        <dbReference type="PROSITE" id="PS51819"/>
    </source>
</evidence>
<dbReference type="PANTHER" id="PTHR21366">
    <property type="entry name" value="GLYOXALASE FAMILY PROTEIN"/>
    <property type="match status" value="1"/>
</dbReference>
<dbReference type="InterPro" id="IPR029068">
    <property type="entry name" value="Glyas_Bleomycin-R_OHBP_Dase"/>
</dbReference>
<dbReference type="InterPro" id="IPR004360">
    <property type="entry name" value="Glyas_Fos-R_dOase_dom"/>
</dbReference>
<dbReference type="PANTHER" id="PTHR21366:SF22">
    <property type="entry name" value="VOC DOMAIN-CONTAINING PROTEIN"/>
    <property type="match status" value="1"/>
</dbReference>
<evidence type="ECO:0000313" key="3">
    <source>
        <dbReference type="EMBL" id="MDG3002225.1"/>
    </source>
</evidence>
<dbReference type="PROSITE" id="PS00934">
    <property type="entry name" value="GLYOXALASE_I_1"/>
    <property type="match status" value="1"/>
</dbReference>
<evidence type="ECO:0000313" key="4">
    <source>
        <dbReference type="Proteomes" id="UP001216907"/>
    </source>
</evidence>
<dbReference type="RefSeq" id="WP_277858589.1">
    <property type="nucleotide sequence ID" value="NZ_JARRAG010000001.1"/>
</dbReference>
<organism evidence="3 4">
    <name type="scientific">Paludisphaera mucosa</name>
    <dbReference type="NCBI Taxonomy" id="3030827"/>
    <lineage>
        <taxon>Bacteria</taxon>
        <taxon>Pseudomonadati</taxon>
        <taxon>Planctomycetota</taxon>
        <taxon>Planctomycetia</taxon>
        <taxon>Isosphaerales</taxon>
        <taxon>Isosphaeraceae</taxon>
        <taxon>Paludisphaera</taxon>
    </lineage>
</organism>
<protein>
    <submittedName>
        <fullName evidence="3">VOC family protein</fullName>
    </submittedName>
</protein>
<dbReference type="Pfam" id="PF00903">
    <property type="entry name" value="Glyoxalase"/>
    <property type="match status" value="1"/>
</dbReference>
<dbReference type="InterPro" id="IPR018146">
    <property type="entry name" value="Glyoxalase_1_CS"/>
</dbReference>
<accession>A0ABT6F3T6</accession>
<evidence type="ECO:0000256" key="1">
    <source>
        <dbReference type="ARBA" id="ARBA00022723"/>
    </source>
</evidence>
<dbReference type="InterPro" id="IPR037523">
    <property type="entry name" value="VOC_core"/>
</dbReference>
<keyword evidence="1" id="KW-0479">Metal-binding</keyword>
<dbReference type="InterPro" id="IPR050383">
    <property type="entry name" value="GlyoxalaseI/FosfomycinResist"/>
</dbReference>
<dbReference type="SUPFAM" id="SSF54593">
    <property type="entry name" value="Glyoxalase/Bleomycin resistance protein/Dihydroxybiphenyl dioxygenase"/>
    <property type="match status" value="1"/>
</dbReference>
<dbReference type="EMBL" id="JARRAG010000001">
    <property type="protein sequence ID" value="MDG3002225.1"/>
    <property type="molecule type" value="Genomic_DNA"/>
</dbReference>
<sequence>MKLEVEAIHHVGLVVKDRAVAERFYVDALGLERVPSRPSWLRLNGAIAIHLIPLASGEDEPQHHRFRHVALQVADLRATLRLLLNEGIRVSQFDFDGRERDVAAPDDPLDFGVGSLFVRDPDGNTIEFLQLGHGLFAGRSVGL</sequence>
<feature type="domain" description="VOC" evidence="2">
    <location>
        <begin position="7"/>
        <end position="131"/>
    </location>
</feature>
<comment type="caution">
    <text evidence="3">The sequence shown here is derived from an EMBL/GenBank/DDBJ whole genome shotgun (WGS) entry which is preliminary data.</text>
</comment>
<dbReference type="Proteomes" id="UP001216907">
    <property type="component" value="Unassembled WGS sequence"/>
</dbReference>
<dbReference type="Gene3D" id="3.10.180.10">
    <property type="entry name" value="2,3-Dihydroxybiphenyl 1,2-Dioxygenase, domain 1"/>
    <property type="match status" value="1"/>
</dbReference>
<gene>
    <name evidence="3" type="ORF">PZE19_00345</name>
</gene>
<dbReference type="PROSITE" id="PS51819">
    <property type="entry name" value="VOC"/>
    <property type="match status" value="1"/>
</dbReference>